<dbReference type="Gene3D" id="1.20.140.30">
    <property type="entry name" value="MOB kinase activator"/>
    <property type="match status" value="1"/>
</dbReference>
<dbReference type="PANTHER" id="PTHR22599">
    <property type="entry name" value="MPS ONE BINDER KINASE ACTIVATOR-LIKE MOB"/>
    <property type="match status" value="1"/>
</dbReference>
<dbReference type="EMBL" id="ML991790">
    <property type="protein sequence ID" value="KAF2235578.1"/>
    <property type="molecule type" value="Genomic_DNA"/>
</dbReference>
<feature type="binding site" evidence="1">
    <location>
        <position position="170"/>
    </location>
    <ligand>
        <name>Zn(2+)</name>
        <dbReference type="ChEBI" id="CHEBI:29105"/>
    </ligand>
</feature>
<feature type="binding site" evidence="1">
    <location>
        <position position="175"/>
    </location>
    <ligand>
        <name>Zn(2+)</name>
        <dbReference type="ChEBI" id="CHEBI:29105"/>
    </ligand>
</feature>
<gene>
    <name evidence="3" type="ORF">EV356DRAFT_558790</name>
</gene>
<dbReference type="SMART" id="SM01388">
    <property type="entry name" value="Mob1_phocein"/>
    <property type="match status" value="1"/>
</dbReference>
<feature type="compositionally biased region" description="Basic and acidic residues" evidence="2">
    <location>
        <begin position="479"/>
        <end position="489"/>
    </location>
</feature>
<feature type="region of interest" description="Disordered" evidence="2">
    <location>
        <begin position="230"/>
        <end position="267"/>
    </location>
</feature>
<organism evidence="3 4">
    <name type="scientific">Viridothelium virens</name>
    <name type="common">Speckled blister lichen</name>
    <name type="synonym">Trypethelium virens</name>
    <dbReference type="NCBI Taxonomy" id="1048519"/>
    <lineage>
        <taxon>Eukaryota</taxon>
        <taxon>Fungi</taxon>
        <taxon>Dikarya</taxon>
        <taxon>Ascomycota</taxon>
        <taxon>Pezizomycotina</taxon>
        <taxon>Dothideomycetes</taxon>
        <taxon>Dothideomycetes incertae sedis</taxon>
        <taxon>Trypetheliales</taxon>
        <taxon>Trypetheliaceae</taxon>
        <taxon>Viridothelium</taxon>
    </lineage>
</organism>
<dbReference type="AlphaFoldDB" id="A0A6A6HCL6"/>
<accession>A0A6A6HCL6</accession>
<dbReference type="Pfam" id="PF03637">
    <property type="entry name" value="Mob1_phocein"/>
    <property type="match status" value="1"/>
</dbReference>
<feature type="compositionally biased region" description="Polar residues" evidence="2">
    <location>
        <begin position="122"/>
        <end position="133"/>
    </location>
</feature>
<dbReference type="InterPro" id="IPR036703">
    <property type="entry name" value="MOB_kinase_act_sf"/>
</dbReference>
<feature type="region of interest" description="Disordered" evidence="2">
    <location>
        <begin position="1"/>
        <end position="61"/>
    </location>
</feature>
<evidence type="ECO:0000256" key="1">
    <source>
        <dbReference type="PIRSR" id="PIRSR605301-1"/>
    </source>
</evidence>
<keyword evidence="1" id="KW-0862">Zinc</keyword>
<dbReference type="Proteomes" id="UP000800092">
    <property type="component" value="Unassembled WGS sequence"/>
</dbReference>
<dbReference type="OrthoDB" id="10262609at2759"/>
<feature type="region of interest" description="Disordered" evidence="2">
    <location>
        <begin position="366"/>
        <end position="544"/>
    </location>
</feature>
<evidence type="ECO:0000256" key="2">
    <source>
        <dbReference type="SAM" id="MobiDB-lite"/>
    </source>
</evidence>
<feature type="compositionally biased region" description="Acidic residues" evidence="2">
    <location>
        <begin position="415"/>
        <end position="427"/>
    </location>
</feature>
<evidence type="ECO:0000313" key="3">
    <source>
        <dbReference type="EMBL" id="KAF2235578.1"/>
    </source>
</evidence>
<reference evidence="3" key="1">
    <citation type="journal article" date="2020" name="Stud. Mycol.">
        <title>101 Dothideomycetes genomes: a test case for predicting lifestyles and emergence of pathogens.</title>
        <authorList>
            <person name="Haridas S."/>
            <person name="Albert R."/>
            <person name="Binder M."/>
            <person name="Bloem J."/>
            <person name="Labutti K."/>
            <person name="Salamov A."/>
            <person name="Andreopoulos B."/>
            <person name="Baker S."/>
            <person name="Barry K."/>
            <person name="Bills G."/>
            <person name="Bluhm B."/>
            <person name="Cannon C."/>
            <person name="Castanera R."/>
            <person name="Culley D."/>
            <person name="Daum C."/>
            <person name="Ezra D."/>
            <person name="Gonzalez J."/>
            <person name="Henrissat B."/>
            <person name="Kuo A."/>
            <person name="Liang C."/>
            <person name="Lipzen A."/>
            <person name="Lutzoni F."/>
            <person name="Magnuson J."/>
            <person name="Mondo S."/>
            <person name="Nolan M."/>
            <person name="Ohm R."/>
            <person name="Pangilinan J."/>
            <person name="Park H.-J."/>
            <person name="Ramirez L."/>
            <person name="Alfaro M."/>
            <person name="Sun H."/>
            <person name="Tritt A."/>
            <person name="Yoshinaga Y."/>
            <person name="Zwiers L.-H."/>
            <person name="Turgeon B."/>
            <person name="Goodwin S."/>
            <person name="Spatafora J."/>
            <person name="Crous P."/>
            <person name="Grigoriev I."/>
        </authorList>
    </citation>
    <scope>NUCLEOTIDE SEQUENCE</scope>
    <source>
        <strain evidence="3">Tuck. ex Michener</strain>
    </source>
</reference>
<dbReference type="SUPFAM" id="SSF101152">
    <property type="entry name" value="Mob1/phocein"/>
    <property type="match status" value="1"/>
</dbReference>
<feature type="compositionally biased region" description="Basic and acidic residues" evidence="2">
    <location>
        <begin position="341"/>
        <end position="350"/>
    </location>
</feature>
<feature type="region of interest" description="Disordered" evidence="2">
    <location>
        <begin position="88"/>
        <end position="134"/>
    </location>
</feature>
<feature type="compositionally biased region" description="Low complexity" evidence="2">
    <location>
        <begin position="98"/>
        <end position="121"/>
    </location>
</feature>
<protein>
    <submittedName>
        <fullName evidence="3">Mob1/phocein</fullName>
    </submittedName>
</protein>
<keyword evidence="4" id="KW-1185">Reference proteome</keyword>
<name>A0A6A6HCL6_VIRVR</name>
<feature type="compositionally biased region" description="Basic and acidic residues" evidence="2">
    <location>
        <begin position="456"/>
        <end position="468"/>
    </location>
</feature>
<sequence length="544" mass="57787">MAALSPSSSPRLPSPPPMAEDQLGPNSPLSSVEEEGNRLGPSHDSGASRRIRPGTKAEDMAEGPPLVELHDIDSAFQLTEHLKSLHHALTHPTPSPSPSSSTSSSSSSPNSTSSSFPPATTIPLTRATSTQLATPPPATDRALWLYELCRFLVQRANTIVVALFADQPPCSGVTCPEMRASEWQYLCAVHDPPKSCCAIDYCCHTLDWASGVLTSPKVFPSRLSLGGGAGGRSNGGGMGGGGGGGGGGGLNGGGGKDEGGLQGGGGNATHQVRQLTNIFRRVYRIFAHAWFQHREVFWEVEGRTGLYVFFKTVCDVYSLIPEDNYTVPPEAEGTETTPTSTRRDAEGEEEGFRMLEKQKTLTVLGRERPEGVAKGEADREAEEEVVGNQTISTGNTTKRHRQTTVEARRSVDTIEEKEEEDEEEGEPQLENSGEPTVMEHAEALADPPPTALKQPNGEHDIPELRIDGAENGDGVDGGEEAKAENESAHGDATVLGSQDGSSAEEHEEESVDGDQKAEASPDQAAEEESDTAKPEETTGEEASE</sequence>
<feature type="compositionally biased region" description="Basic and acidic residues" evidence="2">
    <location>
        <begin position="366"/>
        <end position="378"/>
    </location>
</feature>
<feature type="compositionally biased region" description="Low complexity" evidence="2">
    <location>
        <begin position="327"/>
        <end position="340"/>
    </location>
</feature>
<keyword evidence="1" id="KW-0479">Metal-binding</keyword>
<feature type="compositionally biased region" description="Polar residues" evidence="2">
    <location>
        <begin position="387"/>
        <end position="396"/>
    </location>
</feature>
<feature type="region of interest" description="Disordered" evidence="2">
    <location>
        <begin position="327"/>
        <end position="350"/>
    </location>
</feature>
<evidence type="ECO:0000313" key="4">
    <source>
        <dbReference type="Proteomes" id="UP000800092"/>
    </source>
</evidence>
<feature type="compositionally biased region" description="Low complexity" evidence="2">
    <location>
        <begin position="1"/>
        <end position="11"/>
    </location>
</feature>
<dbReference type="InterPro" id="IPR005301">
    <property type="entry name" value="MOB_kinase_act_fam"/>
</dbReference>
<proteinExistence type="predicted"/>